<dbReference type="InterPro" id="IPR046457">
    <property type="entry name" value="PMI_typeI_cat"/>
</dbReference>
<dbReference type="InterPro" id="IPR014710">
    <property type="entry name" value="RmlC-like_jellyroll"/>
</dbReference>
<dbReference type="Proteomes" id="UP000285092">
    <property type="component" value="Unassembled WGS sequence"/>
</dbReference>
<evidence type="ECO:0000313" key="5">
    <source>
        <dbReference type="Proteomes" id="UP000285092"/>
    </source>
</evidence>
<dbReference type="CDD" id="cd07010">
    <property type="entry name" value="cupin_PMI_type_I_N_bac"/>
    <property type="match status" value="1"/>
</dbReference>
<evidence type="ECO:0000256" key="2">
    <source>
        <dbReference type="ARBA" id="ARBA00022833"/>
    </source>
</evidence>
<dbReference type="InterPro" id="IPR011051">
    <property type="entry name" value="RmlC_Cupin_sf"/>
</dbReference>
<dbReference type="GO" id="GO:0004476">
    <property type="term" value="F:mannose-6-phosphate isomerase activity"/>
    <property type="evidence" value="ECO:0007669"/>
    <property type="project" value="InterPro"/>
</dbReference>
<dbReference type="GO" id="GO:0008270">
    <property type="term" value="F:zinc ion binding"/>
    <property type="evidence" value="ECO:0007669"/>
    <property type="project" value="InterPro"/>
</dbReference>
<dbReference type="Gene3D" id="2.60.120.10">
    <property type="entry name" value="Jelly Rolls"/>
    <property type="match status" value="1"/>
</dbReference>
<evidence type="ECO:0000256" key="1">
    <source>
        <dbReference type="ARBA" id="ARBA00022723"/>
    </source>
</evidence>
<comment type="caution">
    <text evidence="4">The sequence shown here is derived from an EMBL/GenBank/DDBJ whole genome shotgun (WGS) entry which is preliminary data.</text>
</comment>
<dbReference type="InterPro" id="IPR051804">
    <property type="entry name" value="Carb_Metab_Reg_Kinase/Isom"/>
</dbReference>
<sequence length="268" mass="28877">MKLVARHVEKPWGRTSLPIPIDGHEGGERIGEIWFTRDDAQPMPLLVKLLFTSERLSIQVHPDDEQARDRGLAAGKTECWYVTAAEPGAVLGIGTREPLDGERLRALALDGGIEAMMDWKPVQPGDFFLIPAGTVHAIGAGVSLVEVQQNSDVTYRLYDYGRPRELHLDDGVAVARAEPYADDLFLRTGDSQADCRILVSNRHFTVAKGVDASAIMAGLGSGPVWMVPLEGEVTCGADRAGVGECLLVEGEEPRFAPGTEVLAAGRPG</sequence>
<keyword evidence="2" id="KW-0862">Zinc</keyword>
<keyword evidence="4" id="KW-0413">Isomerase</keyword>
<proteinExistence type="predicted"/>
<keyword evidence="1" id="KW-0479">Metal-binding</keyword>
<reference evidence="4 5" key="1">
    <citation type="submission" date="2018-08" db="EMBL/GenBank/DDBJ databases">
        <title>Altererythrobacter sp.Ery1 and Ery12, the genome sequencing of novel strains in genus Alterythrobacter.</title>
        <authorList>
            <person name="Cheng H."/>
            <person name="Wu Y.-H."/>
            <person name="Fang C."/>
            <person name="Xu X.-W."/>
        </authorList>
    </citation>
    <scope>NUCLEOTIDE SEQUENCE [LARGE SCALE GENOMIC DNA]</scope>
    <source>
        <strain evidence="4 5">Ery1</strain>
    </source>
</reference>
<dbReference type="Pfam" id="PF20511">
    <property type="entry name" value="PMI_typeI_cat"/>
    <property type="match status" value="1"/>
</dbReference>
<dbReference type="RefSeq" id="WP_119514869.1">
    <property type="nucleotide sequence ID" value="NZ_QXFK01000019.1"/>
</dbReference>
<name>A0A418NF62_9SPHN</name>
<gene>
    <name evidence="4" type="ORF">D2V04_17000</name>
</gene>
<dbReference type="OrthoDB" id="9808275at2"/>
<dbReference type="AlphaFoldDB" id="A0A418NF62"/>
<evidence type="ECO:0000313" key="4">
    <source>
        <dbReference type="EMBL" id="RIV75946.1"/>
    </source>
</evidence>
<evidence type="ECO:0000259" key="3">
    <source>
        <dbReference type="Pfam" id="PF20511"/>
    </source>
</evidence>
<protein>
    <submittedName>
        <fullName evidence="4">Mannose-6-phosphate isomerase</fullName>
    </submittedName>
</protein>
<dbReference type="EMBL" id="QXFK01000019">
    <property type="protein sequence ID" value="RIV75946.1"/>
    <property type="molecule type" value="Genomic_DNA"/>
</dbReference>
<organism evidence="4 5">
    <name type="scientific">Pelagerythrobacter aerophilus</name>
    <dbReference type="NCBI Taxonomy" id="2306995"/>
    <lineage>
        <taxon>Bacteria</taxon>
        <taxon>Pseudomonadati</taxon>
        <taxon>Pseudomonadota</taxon>
        <taxon>Alphaproteobacteria</taxon>
        <taxon>Sphingomonadales</taxon>
        <taxon>Erythrobacteraceae</taxon>
        <taxon>Pelagerythrobacter</taxon>
    </lineage>
</organism>
<dbReference type="SUPFAM" id="SSF51182">
    <property type="entry name" value="RmlC-like cupins"/>
    <property type="match status" value="1"/>
</dbReference>
<dbReference type="PANTHER" id="PTHR42742">
    <property type="entry name" value="TRANSCRIPTIONAL REPRESSOR MPRA"/>
    <property type="match status" value="1"/>
</dbReference>
<accession>A0A418NF62</accession>
<feature type="domain" description="Phosphomannose isomerase type I catalytic" evidence="3">
    <location>
        <begin position="40"/>
        <end position="69"/>
    </location>
</feature>
<keyword evidence="5" id="KW-1185">Reference proteome</keyword>
<dbReference type="PANTHER" id="PTHR42742:SF3">
    <property type="entry name" value="FRUCTOKINASE"/>
    <property type="match status" value="1"/>
</dbReference>